<dbReference type="InterPro" id="IPR022548">
    <property type="entry name" value="DUF2846"/>
</dbReference>
<dbReference type="Proteomes" id="UP001056255">
    <property type="component" value="Chromosome II"/>
</dbReference>
<dbReference type="EMBL" id="CP082276">
    <property type="protein sequence ID" value="USH05144.1"/>
    <property type="molecule type" value="Genomic_DNA"/>
</dbReference>
<feature type="signal peptide" evidence="1">
    <location>
        <begin position="1"/>
        <end position="27"/>
    </location>
</feature>
<name>A0ABY4X1M0_9GAMM</name>
<dbReference type="PROSITE" id="PS51257">
    <property type="entry name" value="PROKAR_LIPOPROTEIN"/>
    <property type="match status" value="1"/>
</dbReference>
<dbReference type="InterPro" id="IPR016596">
    <property type="entry name" value="UCP012335"/>
</dbReference>
<dbReference type="Pfam" id="PF11008">
    <property type="entry name" value="DUF2846"/>
    <property type="match status" value="1"/>
</dbReference>
<feature type="domain" description="DUF2846" evidence="2">
    <location>
        <begin position="41"/>
        <end position="127"/>
    </location>
</feature>
<keyword evidence="4" id="KW-1185">Reference proteome</keyword>
<evidence type="ECO:0000313" key="4">
    <source>
        <dbReference type="Proteomes" id="UP001056255"/>
    </source>
</evidence>
<keyword evidence="1" id="KW-0732">Signal</keyword>
<dbReference type="PIRSF" id="PIRSF012335">
    <property type="entry name" value="UCP012335"/>
    <property type="match status" value="1"/>
</dbReference>
<protein>
    <submittedName>
        <fullName evidence="3">DUF2846 domain-containing protein</fullName>
    </submittedName>
</protein>
<accession>A0ABY4X1M0</accession>
<evidence type="ECO:0000259" key="2">
    <source>
        <dbReference type="Pfam" id="PF11008"/>
    </source>
</evidence>
<dbReference type="RefSeq" id="WP_251881613.1">
    <property type="nucleotide sequence ID" value="NZ_CP082276.1"/>
</dbReference>
<gene>
    <name evidence="3" type="ORF">K6Q96_18155</name>
</gene>
<proteinExistence type="predicted"/>
<reference evidence="3" key="1">
    <citation type="submission" date="2021-08" db="EMBL/GenBank/DDBJ databases">
        <authorList>
            <person name="Sakaguchi M."/>
            <person name="Kikuchi T."/>
            <person name="Urbanczyk H."/>
        </authorList>
    </citation>
    <scope>NUCLEOTIDE SEQUENCE</scope>
    <source>
        <strain evidence="3">020920N</strain>
    </source>
</reference>
<organism evidence="3 4">
    <name type="scientific">Grimontia kaedaensis</name>
    <dbReference type="NCBI Taxonomy" id="2872157"/>
    <lineage>
        <taxon>Bacteria</taxon>
        <taxon>Pseudomonadati</taxon>
        <taxon>Pseudomonadota</taxon>
        <taxon>Gammaproteobacteria</taxon>
        <taxon>Vibrionales</taxon>
        <taxon>Vibrionaceae</taxon>
        <taxon>Grimontia</taxon>
    </lineage>
</organism>
<evidence type="ECO:0000313" key="3">
    <source>
        <dbReference type="EMBL" id="USH05144.1"/>
    </source>
</evidence>
<sequence>MKKVVSLALFAAIALSGCATVPTVSDADTNAAKQFNPPASSDNAGIYVYRIDSPVGAALKKDIFIEGDCIGETAPGVFFYHEVLGGGQVKVSTESEFSPNDLLVDTEKGQLYFVEQYIKMGVFVGGAGVELVDEATGKEEVSKLKMAIKGTCSAKK</sequence>
<evidence type="ECO:0000256" key="1">
    <source>
        <dbReference type="SAM" id="SignalP"/>
    </source>
</evidence>
<feature type="chain" id="PRO_5047272625" evidence="1">
    <location>
        <begin position="28"/>
        <end position="156"/>
    </location>
</feature>